<gene>
    <name evidence="7" type="ORF">ACFSF0_07885</name>
</gene>
<evidence type="ECO:0000256" key="1">
    <source>
        <dbReference type="ARBA" id="ARBA00006432"/>
    </source>
</evidence>
<dbReference type="Pfam" id="PF00501">
    <property type="entry name" value="AMP-binding"/>
    <property type="match status" value="1"/>
</dbReference>
<organism evidence="7 8">
    <name type="scientific">Ottowia flava</name>
    <dbReference type="NCBI Taxonomy" id="2675430"/>
    <lineage>
        <taxon>Bacteria</taxon>
        <taxon>Pseudomonadati</taxon>
        <taxon>Pseudomonadota</taxon>
        <taxon>Betaproteobacteria</taxon>
        <taxon>Burkholderiales</taxon>
        <taxon>Comamonadaceae</taxon>
        <taxon>Ottowia</taxon>
    </lineage>
</organism>
<feature type="domain" description="AMP-dependent synthetase/ligase" evidence="5">
    <location>
        <begin position="17"/>
        <end position="375"/>
    </location>
</feature>
<name>A0ABW4KST9_9BURK</name>
<dbReference type="InterPro" id="IPR045851">
    <property type="entry name" value="AMP-bd_C_sf"/>
</dbReference>
<dbReference type="EMBL" id="JBHUEJ010000016">
    <property type="protein sequence ID" value="MFD1710523.1"/>
    <property type="molecule type" value="Genomic_DNA"/>
</dbReference>
<evidence type="ECO:0000313" key="7">
    <source>
        <dbReference type="EMBL" id="MFD1710523.1"/>
    </source>
</evidence>
<dbReference type="PANTHER" id="PTHR43107">
    <property type="entry name" value="LONG-CHAIN FATTY ACID TRANSPORT PROTEIN"/>
    <property type="match status" value="1"/>
</dbReference>
<comment type="similarity">
    <text evidence="1">Belongs to the ATP-dependent AMP-binding enzyme family.</text>
</comment>
<dbReference type="Gene3D" id="3.30.300.30">
    <property type="match status" value="1"/>
</dbReference>
<dbReference type="InterPro" id="IPR000873">
    <property type="entry name" value="AMP-dep_synth/lig_dom"/>
</dbReference>
<evidence type="ECO:0000256" key="2">
    <source>
        <dbReference type="ARBA" id="ARBA00022598"/>
    </source>
</evidence>
<evidence type="ECO:0000256" key="4">
    <source>
        <dbReference type="ARBA" id="ARBA00022840"/>
    </source>
</evidence>
<reference evidence="8" key="1">
    <citation type="journal article" date="2019" name="Int. J. Syst. Evol. Microbiol.">
        <title>The Global Catalogue of Microorganisms (GCM) 10K type strain sequencing project: providing services to taxonomists for standard genome sequencing and annotation.</title>
        <authorList>
            <consortium name="The Broad Institute Genomics Platform"/>
            <consortium name="The Broad Institute Genome Sequencing Center for Infectious Disease"/>
            <person name="Wu L."/>
            <person name="Ma J."/>
        </authorList>
    </citation>
    <scope>NUCLEOTIDE SEQUENCE [LARGE SCALE GENOMIC DNA]</scope>
    <source>
        <strain evidence="8">LMG 29247</strain>
    </source>
</reference>
<dbReference type="Pfam" id="PF13193">
    <property type="entry name" value="AMP-binding_C"/>
    <property type="match status" value="1"/>
</dbReference>
<dbReference type="PANTHER" id="PTHR43107:SF15">
    <property type="entry name" value="FATTY ACID TRANSPORT PROTEIN 3, ISOFORM A"/>
    <property type="match status" value="1"/>
</dbReference>
<keyword evidence="4" id="KW-0067">ATP-binding</keyword>
<dbReference type="PROSITE" id="PS00455">
    <property type="entry name" value="AMP_BINDING"/>
    <property type="match status" value="1"/>
</dbReference>
<dbReference type="InterPro" id="IPR020845">
    <property type="entry name" value="AMP-binding_CS"/>
</dbReference>
<evidence type="ECO:0000259" key="6">
    <source>
        <dbReference type="Pfam" id="PF13193"/>
    </source>
</evidence>
<keyword evidence="8" id="KW-1185">Reference proteome</keyword>
<dbReference type="InterPro" id="IPR025110">
    <property type="entry name" value="AMP-bd_C"/>
</dbReference>
<dbReference type="Proteomes" id="UP001597304">
    <property type="component" value="Unassembled WGS sequence"/>
</dbReference>
<comment type="caution">
    <text evidence="7">The sequence shown here is derived from an EMBL/GenBank/DDBJ whole genome shotgun (WGS) entry which is preliminary data.</text>
</comment>
<evidence type="ECO:0000259" key="5">
    <source>
        <dbReference type="Pfam" id="PF00501"/>
    </source>
</evidence>
<dbReference type="Gene3D" id="3.40.50.12780">
    <property type="entry name" value="N-terminal domain of ligase-like"/>
    <property type="match status" value="1"/>
</dbReference>
<keyword evidence="2" id="KW-0436">Ligase</keyword>
<feature type="domain" description="AMP-binding enzyme C-terminal" evidence="6">
    <location>
        <begin position="425"/>
        <end position="500"/>
    </location>
</feature>
<protein>
    <submittedName>
        <fullName evidence="7">AMP-binding protein</fullName>
    </submittedName>
</protein>
<accession>A0ABW4KST9</accession>
<evidence type="ECO:0000256" key="3">
    <source>
        <dbReference type="ARBA" id="ARBA00022741"/>
    </source>
</evidence>
<sequence length="528" mass="56834">MPPDAAPATDTLGAALRHAARTAPGRPLLRMAEGEWTTAALDAQSDRVARGLRDLGVAPGDRVSVMLPNLPDFVVIWFALAKLGAVMAPVNTAFTGQGLVDAIHLVQSRVLIAHDSLAAQWRAARPALTQLTHVLVLGEAGAGEQAFAAVPRDARADDPPWPDVQAADLCLLLYTSGTTGRSKAVMLAHRFVLSQAAAFGQQLGLRADDVLYCPYPLFHLDASVLTVAPALVLGAVAAIGARFSVSRYWDEMRAFGATVFDFMGATLTLLYKQPPSPSDRDHRARLGWGVPMPGWADDFEQRFGCRLVEIYGSTEVGLIMAPTPGEARRTGSCGRIGPLWRAELHDADGFAVPVGASGELVVRPRAPDALMRGYWAMPDATLAALRDQWFHTGDVMRQDADGHFYFVGRTKDMVRRRGENISAAEVEQGLETHPAVQEAAVFGVPSELTEEEVMACVVLQPGAALAAADLATHARGAMARFMVPRYIRFMDALPRTPTDKVEKFRLAAEGVTADTVDTDSFQPPTTRP</sequence>
<keyword evidence="3" id="KW-0547">Nucleotide-binding</keyword>
<dbReference type="SUPFAM" id="SSF56801">
    <property type="entry name" value="Acetyl-CoA synthetase-like"/>
    <property type="match status" value="1"/>
</dbReference>
<proteinExistence type="inferred from homology"/>
<dbReference type="InterPro" id="IPR042099">
    <property type="entry name" value="ANL_N_sf"/>
</dbReference>
<evidence type="ECO:0000313" key="8">
    <source>
        <dbReference type="Proteomes" id="UP001597304"/>
    </source>
</evidence>
<dbReference type="RefSeq" id="WP_187265655.1">
    <property type="nucleotide sequence ID" value="NZ_JBHUEJ010000016.1"/>
</dbReference>